<feature type="domain" description="4Fe-4S ferredoxin-type" evidence="1">
    <location>
        <begin position="188"/>
        <end position="222"/>
    </location>
</feature>
<gene>
    <name evidence="2" type="ORF">C4520_12215</name>
</gene>
<evidence type="ECO:0000259" key="1">
    <source>
        <dbReference type="PROSITE" id="PS51379"/>
    </source>
</evidence>
<dbReference type="InterPro" id="IPR017896">
    <property type="entry name" value="4Fe4S_Fe-S-bd"/>
</dbReference>
<reference evidence="2 3" key="1">
    <citation type="journal article" date="2017" name="ISME J.">
        <title>Energy and carbon metabolisms in a deep terrestrial subsurface fluid microbial community.</title>
        <authorList>
            <person name="Momper L."/>
            <person name="Jungbluth S.P."/>
            <person name="Lee M.D."/>
            <person name="Amend J.P."/>
        </authorList>
    </citation>
    <scope>NUCLEOTIDE SEQUENCE [LARGE SCALE GENOMIC DNA]</scope>
    <source>
        <strain evidence="2">SURF_5</strain>
    </source>
</reference>
<name>A0A3A4NP76_ABYX5</name>
<comment type="caution">
    <text evidence="2">The sequence shown here is derived from an EMBL/GenBank/DDBJ whole genome shotgun (WGS) entry which is preliminary data.</text>
</comment>
<dbReference type="EMBL" id="QZKU01000084">
    <property type="protein sequence ID" value="RJP19846.1"/>
    <property type="molecule type" value="Genomic_DNA"/>
</dbReference>
<dbReference type="PANTHER" id="PTHR42827:SF1">
    <property type="entry name" value="IRON-SULFUR CLUSTER-BINDING PROTEIN"/>
    <property type="match status" value="1"/>
</dbReference>
<sequence length="269" mass="29803">MKNQDIIKLINDFVARGEGNHIPECGGMRMYDPSPLVGFASANDPLYAELKKEGVIGPHHTMPQDWVPNAKSVIAFFLPFTKEVIESNYPEGMSSKEWYLTRYYGEDFLNALRDHVAASLQKAGYQAVAPSRSDNFEMLNTSSNWSERHSAYIAGMGTFCLSYALINEKGCAGRYGTVVTDLELQPSPRTKGLRDNCLYDEKGTCGLCIARCPVGAITPEGKDHMKCQEFLVTKVMAHYVPQYNIVVGGCGKCQTKVPCARKIPKKADL</sequence>
<dbReference type="Proteomes" id="UP000265882">
    <property type="component" value="Unassembled WGS sequence"/>
</dbReference>
<evidence type="ECO:0000313" key="2">
    <source>
        <dbReference type="EMBL" id="RJP19846.1"/>
    </source>
</evidence>
<dbReference type="PANTHER" id="PTHR42827">
    <property type="entry name" value="IRON-SULFUR CLUSTER-BINDING PROTEIN-RELATED"/>
    <property type="match status" value="1"/>
</dbReference>
<evidence type="ECO:0000313" key="3">
    <source>
        <dbReference type="Proteomes" id="UP000265882"/>
    </source>
</evidence>
<dbReference type="PROSITE" id="PS51379">
    <property type="entry name" value="4FE4S_FER_2"/>
    <property type="match status" value="1"/>
</dbReference>
<organism evidence="2 3">
    <name type="scientific">Abyssobacteria bacterium (strain SURF_5)</name>
    <dbReference type="NCBI Taxonomy" id="2093360"/>
    <lineage>
        <taxon>Bacteria</taxon>
        <taxon>Pseudomonadati</taxon>
        <taxon>Candidatus Hydrogenedentota</taxon>
        <taxon>Candidatus Abyssobacteria</taxon>
    </lineage>
</organism>
<protein>
    <submittedName>
        <fullName evidence="2">Epoxyqueuosine reductase</fullName>
    </submittedName>
</protein>
<accession>A0A3A4NP76</accession>
<proteinExistence type="predicted"/>
<dbReference type="AlphaFoldDB" id="A0A3A4NP76"/>